<gene>
    <name evidence="1" type="ORF">ACI1P1_03755</name>
</gene>
<sequence length="765" mass="86156">MKEYGHFEENGRRFVITTPRTPARWFNYLFNDTYYMEVSETGQGNSVAFQPKNRTFNRGFRYFYLRDQDSAEVWCPGYQPLRSEVEQFTCAHSLAYSELRSVYKGIEASIHVFVPAEGQQEVWTATLRNTSGAVRRFSLFSVFSLENGGVMGSKCTFDEQKQILASFSFPYHVTYDDKEKVHDHTNWVYVYADRKADYWDCSQRRFFGGDDVRDMPAALEKGRCSNKIAEAENPIGALQHELELQPGEEIQIRFVVGVANSMGEIEESRKLLLAKGWASLLAEVEDIWKSRTDAFLVNTPDSNVDAFMNYWLKKQIVLQTRTNRMSNYCPIRNQLQDALGYALVDAPGAVEYMVSVLKGQEKSGFIKQWIMTDGSAPKNLCLLNHTDGPIWLLVCFAALVNQNGSLELLDRPIGFKNTDETASIYDHLLLAVDYMTQAVGAHGLCLMGDGDWNDPINGPGRLGKGESAWSTMALVYAIRSILPFCLKRGDMETAERLETAAGKLEKAVNDTCWDGAWYVAGFDDFGVPFGTVKDEEGKLFLNTQTWAIMSGIAQGERLTACLAAIDSLDTPFGPKLLEPSFSEWNPKWGRISIKLEGTTENGSVYCHASMFKAFADCVVGRGKQALDTISKTLPTNPDNPPAVNLQVPIFVPNFYFGLEDSPNFGQSSHHHSTGTVGWMLWTTLEYVLGTRATAEGLVIDPCIPEEWREYRVDRVFRNARYQVTVLNPEGTARGVRRVEINGRTWEGNTLPYEDGQEYLVTVWLG</sequence>
<dbReference type="EMBL" id="JBJURJ010000002">
    <property type="protein sequence ID" value="MFM9327410.1"/>
    <property type="molecule type" value="Genomic_DNA"/>
</dbReference>
<evidence type="ECO:0000313" key="2">
    <source>
        <dbReference type="Proteomes" id="UP001631969"/>
    </source>
</evidence>
<keyword evidence="2" id="KW-1185">Reference proteome</keyword>
<keyword evidence="1" id="KW-0378">Hydrolase</keyword>
<protein>
    <submittedName>
        <fullName evidence="1">GH36-type glycosyl hydrolase domain-containing protein</fullName>
    </submittedName>
</protein>
<organism evidence="1 2">
    <name type="scientific">Paenibacillus mesotrionivorans</name>
    <dbReference type="NCBI Taxonomy" id="3160968"/>
    <lineage>
        <taxon>Bacteria</taxon>
        <taxon>Bacillati</taxon>
        <taxon>Bacillota</taxon>
        <taxon>Bacilli</taxon>
        <taxon>Bacillales</taxon>
        <taxon>Paenibacillaceae</taxon>
        <taxon>Paenibacillus</taxon>
    </lineage>
</organism>
<evidence type="ECO:0000313" key="1">
    <source>
        <dbReference type="EMBL" id="MFM9327410.1"/>
    </source>
</evidence>
<reference evidence="1" key="1">
    <citation type="submission" date="2024-12" db="EMBL/GenBank/DDBJ databases">
        <authorList>
            <person name="Wu N."/>
        </authorList>
    </citation>
    <scope>NUCLEOTIDE SEQUENCE</scope>
    <source>
        <strain evidence="1">P15</strain>
    </source>
</reference>
<proteinExistence type="predicted"/>
<accession>A0ACC7NTC9</accession>
<dbReference type="Proteomes" id="UP001631969">
    <property type="component" value="Unassembled WGS sequence"/>
</dbReference>
<name>A0ACC7NTC9_9BACL</name>
<comment type="caution">
    <text evidence="1">The sequence shown here is derived from an EMBL/GenBank/DDBJ whole genome shotgun (WGS) entry which is preliminary data.</text>
</comment>